<evidence type="ECO:0000256" key="2">
    <source>
        <dbReference type="ARBA" id="ARBA00022803"/>
    </source>
</evidence>
<dbReference type="InterPro" id="IPR011990">
    <property type="entry name" value="TPR-like_helical_dom_sf"/>
</dbReference>
<dbReference type="Proteomes" id="UP000198623">
    <property type="component" value="Unassembled WGS sequence"/>
</dbReference>
<feature type="signal peptide" evidence="4">
    <location>
        <begin position="1"/>
        <end position="33"/>
    </location>
</feature>
<sequence length="943" mass="104004">MKAITMNKKCKHLATAITVTSILLLPIAQGTQANSDAVYMQEVNSYLQQGKSNAAIIVLKNVLQKDPKDAGARLILGNIYRAQGNIPAAEKEINEAHTLNPDDPDTSIAYSKFLLQNNKLKELESILSNTEGWSDEQLIEAYILQTQANVYRGNIAEAEKKLDQAVQLDPNKPIVLFSQAVLEIQRRQPDDAKKYLEQLLATEPDHVQGLMLVGELAMAKQDYPLAIQTFESASKKQPNIGIANISLAQALIADNQLEKATLQLQKVLDIDPGHPDANALQAKIEFTNKRFRESTQYAEAGLSQSEKNTELVYIAAASYYATDRYEIAYAQIKKVLARYPGHVESLKLKAAIELKLDLINEATATLSQINNESFKESDDQLLIATGIASLKDKDYISSKRLLDQASNLQSADPRVSLGQATIAAIEGDHNATIKALETAIEKSPDSQQAQTALILTYLQDKQFDKALERAIQFSLDHPKNPNGETFKGLSYVMLKDFSKAAAAFNAALAIEPGNPNASHNLASIIKRQDNDTKKIRAIHENVLKLHPDNLNSLIELSILDQSAGEHDNATQRLEHAIKTTPDAPRPYLILSTLYLQQNKLAQSLAVSEQALKINPDNPGFLTLAGKAQQMSGQYDTATDYYTKAIAVAPEAVMPHYLLGQLYQQTNQLTLAEATIDKTLSLMPDHLGALLIKAQLNLKSGNLENAKSIATQLKEADPENSYITELHAQIAYAEKDLDTAATLYKKVLSERKNSALNIQLASVLWQQPDKKEEATSLLTQWLDKNPADTLTRNVLATLYLQDKQTDNAISEFTKIVKLTPNNSTAHNNLAWLLFQRNDISAAEDHAKKANELNPNNPLIMDTLGTILMQKGELLAAEKLLADASTLLPENPEILFHLAQVNFKAGQKTQSEVILIELLSEKHATAAFSEREDAKKMLNAIQSSK</sequence>
<evidence type="ECO:0000313" key="5">
    <source>
        <dbReference type="EMBL" id="SFF94584.1"/>
    </source>
</evidence>
<dbReference type="InterPro" id="IPR019734">
    <property type="entry name" value="TPR_rpt"/>
</dbReference>
<evidence type="ECO:0000313" key="6">
    <source>
        <dbReference type="Proteomes" id="UP000198623"/>
    </source>
</evidence>
<feature type="repeat" description="TPR" evidence="3">
    <location>
        <begin position="822"/>
        <end position="855"/>
    </location>
</feature>
<organism evidence="5 6">
    <name type="scientific">Neptunomonas qingdaonensis</name>
    <dbReference type="NCBI Taxonomy" id="1045558"/>
    <lineage>
        <taxon>Bacteria</taxon>
        <taxon>Pseudomonadati</taxon>
        <taxon>Pseudomonadota</taxon>
        <taxon>Gammaproteobacteria</taxon>
        <taxon>Oceanospirillales</taxon>
        <taxon>Oceanospirillaceae</taxon>
        <taxon>Neptunomonas</taxon>
    </lineage>
</organism>
<feature type="repeat" description="TPR" evidence="3">
    <location>
        <begin position="70"/>
        <end position="103"/>
    </location>
</feature>
<feature type="repeat" description="TPR" evidence="3">
    <location>
        <begin position="481"/>
        <end position="514"/>
    </location>
</feature>
<dbReference type="EMBL" id="FOOU01000002">
    <property type="protein sequence ID" value="SFF94584.1"/>
    <property type="molecule type" value="Genomic_DNA"/>
</dbReference>
<dbReference type="InterPro" id="IPR051012">
    <property type="entry name" value="CellSynth/LPSAsmb/PSIAsmb"/>
</dbReference>
<dbReference type="NCBIfam" id="TIGR02917">
    <property type="entry name" value="PEP_TPR_lipo"/>
    <property type="match status" value="1"/>
</dbReference>
<evidence type="ECO:0000256" key="3">
    <source>
        <dbReference type="PROSITE-ProRule" id="PRU00339"/>
    </source>
</evidence>
<feature type="repeat" description="TPR" evidence="3">
    <location>
        <begin position="788"/>
        <end position="821"/>
    </location>
</feature>
<proteinExistence type="predicted"/>
<dbReference type="RefSeq" id="WP_143083719.1">
    <property type="nucleotide sequence ID" value="NZ_FOOU01000002.1"/>
</dbReference>
<dbReference type="PANTHER" id="PTHR45586:SF1">
    <property type="entry name" value="LIPOPOLYSACCHARIDE ASSEMBLY PROTEIN B"/>
    <property type="match status" value="1"/>
</dbReference>
<keyword evidence="1" id="KW-0677">Repeat</keyword>
<keyword evidence="2 3" id="KW-0802">TPR repeat</keyword>
<name>A0A1I2MSS6_9GAMM</name>
<keyword evidence="5" id="KW-0449">Lipoprotein</keyword>
<gene>
    <name evidence="5" type="ORF">SAMN05216175_10272</name>
</gene>
<keyword evidence="6" id="KW-1185">Reference proteome</keyword>
<dbReference type="Pfam" id="PF14559">
    <property type="entry name" value="TPR_19"/>
    <property type="match status" value="5"/>
</dbReference>
<dbReference type="Pfam" id="PF13181">
    <property type="entry name" value="TPR_8"/>
    <property type="match status" value="1"/>
</dbReference>
<feature type="repeat" description="TPR" evidence="3">
    <location>
        <begin position="618"/>
        <end position="651"/>
    </location>
</feature>
<dbReference type="Pfam" id="PF13432">
    <property type="entry name" value="TPR_16"/>
    <property type="match status" value="1"/>
</dbReference>
<protein>
    <submittedName>
        <fullName evidence="5">Putative PEP-CTERM system TPR-repeat lipoprotein</fullName>
    </submittedName>
</protein>
<feature type="repeat" description="TPR" evidence="3">
    <location>
        <begin position="139"/>
        <end position="172"/>
    </location>
</feature>
<dbReference type="PROSITE" id="PS50005">
    <property type="entry name" value="TPR"/>
    <property type="match status" value="8"/>
</dbReference>
<dbReference type="OrthoDB" id="5959200at2"/>
<dbReference type="InterPro" id="IPR014266">
    <property type="entry name" value="PEP-CTERM_TPR_PrsT"/>
</dbReference>
<keyword evidence="4" id="KW-0732">Signal</keyword>
<evidence type="ECO:0000256" key="4">
    <source>
        <dbReference type="SAM" id="SignalP"/>
    </source>
</evidence>
<feature type="repeat" description="TPR" evidence="3">
    <location>
        <begin position="652"/>
        <end position="685"/>
    </location>
</feature>
<dbReference type="SMART" id="SM00028">
    <property type="entry name" value="TPR"/>
    <property type="match status" value="17"/>
</dbReference>
<feature type="chain" id="PRO_5011693046" evidence="4">
    <location>
        <begin position="34"/>
        <end position="943"/>
    </location>
</feature>
<feature type="repeat" description="TPR" evidence="3">
    <location>
        <begin position="584"/>
        <end position="617"/>
    </location>
</feature>
<dbReference type="STRING" id="1045558.SAMN05216175_10272"/>
<dbReference type="AlphaFoldDB" id="A0A1I2MSS6"/>
<dbReference type="Gene3D" id="1.25.40.10">
    <property type="entry name" value="Tetratricopeptide repeat domain"/>
    <property type="match status" value="4"/>
</dbReference>
<accession>A0A1I2MSS6</accession>
<reference evidence="6" key="1">
    <citation type="submission" date="2016-10" db="EMBL/GenBank/DDBJ databases">
        <authorList>
            <person name="Varghese N."/>
            <person name="Submissions S."/>
        </authorList>
    </citation>
    <scope>NUCLEOTIDE SEQUENCE [LARGE SCALE GENOMIC DNA]</scope>
    <source>
        <strain evidence="6">CGMCC 1.10971</strain>
    </source>
</reference>
<evidence type="ECO:0000256" key="1">
    <source>
        <dbReference type="ARBA" id="ARBA00022737"/>
    </source>
</evidence>
<dbReference type="PANTHER" id="PTHR45586">
    <property type="entry name" value="TPR REPEAT-CONTAINING PROTEIN PA4667"/>
    <property type="match status" value="1"/>
</dbReference>
<dbReference type="SUPFAM" id="SSF48452">
    <property type="entry name" value="TPR-like"/>
    <property type="match status" value="3"/>
</dbReference>